<evidence type="ECO:0000313" key="3">
    <source>
        <dbReference type="RefSeq" id="XP_031556565.1"/>
    </source>
</evidence>
<keyword evidence="2" id="KW-1185">Reference proteome</keyword>
<gene>
    <name evidence="3" type="primary">LOC116293297</name>
</gene>
<evidence type="ECO:0000313" key="2">
    <source>
        <dbReference type="Proteomes" id="UP000515163"/>
    </source>
</evidence>
<dbReference type="AlphaFoldDB" id="A0A6P8HV59"/>
<organism evidence="2 3">
    <name type="scientific">Actinia tenebrosa</name>
    <name type="common">Australian red waratah sea anemone</name>
    <dbReference type="NCBI Taxonomy" id="6105"/>
    <lineage>
        <taxon>Eukaryota</taxon>
        <taxon>Metazoa</taxon>
        <taxon>Cnidaria</taxon>
        <taxon>Anthozoa</taxon>
        <taxon>Hexacorallia</taxon>
        <taxon>Actiniaria</taxon>
        <taxon>Actiniidae</taxon>
        <taxon>Actinia</taxon>
    </lineage>
</organism>
<name>A0A6P8HV59_ACTTE</name>
<dbReference type="KEGG" id="aten:116293297"/>
<reference evidence="3" key="1">
    <citation type="submission" date="2025-08" db="UniProtKB">
        <authorList>
            <consortium name="RefSeq"/>
        </authorList>
    </citation>
    <scope>IDENTIFICATION</scope>
    <source>
        <tissue evidence="3">Tentacle</tissue>
    </source>
</reference>
<accession>A0A6P8HV59</accession>
<feature type="region of interest" description="Disordered" evidence="1">
    <location>
        <begin position="60"/>
        <end position="136"/>
    </location>
</feature>
<feature type="compositionally biased region" description="Basic and acidic residues" evidence="1">
    <location>
        <begin position="77"/>
        <end position="98"/>
    </location>
</feature>
<sequence>MPVTLQVTPPTEERATYIDHILWAPKKKQKYRRRNCVRQETRVHSKCRKRLQFNHVADIEEPMEVSPNEPPRVSVDSQKKETKPEEVPATPELKRRLETANQIDLKVRLRVSSKQDGARSTHPQAAKRRLSLSSFR</sequence>
<dbReference type="Proteomes" id="UP000515163">
    <property type="component" value="Unplaced"/>
</dbReference>
<dbReference type="InParanoid" id="A0A6P8HV59"/>
<dbReference type="OrthoDB" id="10279732at2759"/>
<protein>
    <submittedName>
        <fullName evidence="3">Uncharacterized protein LOC116293297</fullName>
    </submittedName>
</protein>
<proteinExistence type="predicted"/>
<dbReference type="RefSeq" id="XP_031556565.1">
    <property type="nucleotide sequence ID" value="XM_031700705.1"/>
</dbReference>
<evidence type="ECO:0000256" key="1">
    <source>
        <dbReference type="SAM" id="MobiDB-lite"/>
    </source>
</evidence>
<dbReference type="GeneID" id="116293297"/>